<evidence type="ECO:0000313" key="3">
    <source>
        <dbReference type="Proteomes" id="UP000095038"/>
    </source>
</evidence>
<organism evidence="2 3">
    <name type="scientific">Ascoidea rubescens DSM 1968</name>
    <dbReference type="NCBI Taxonomy" id="1344418"/>
    <lineage>
        <taxon>Eukaryota</taxon>
        <taxon>Fungi</taxon>
        <taxon>Dikarya</taxon>
        <taxon>Ascomycota</taxon>
        <taxon>Saccharomycotina</taxon>
        <taxon>Saccharomycetes</taxon>
        <taxon>Ascoideaceae</taxon>
        <taxon>Ascoidea</taxon>
    </lineage>
</organism>
<dbReference type="InParanoid" id="A0A1D2VMN5"/>
<gene>
    <name evidence="2" type="ORF">ASCRUDRAFT_6471</name>
</gene>
<sequence length="79" mass="8411">MELRNEFSSKSGFTKITNPTCADTKPKCPSAVEATSIAAVAMGADQSTANSNKPTTAANASEYKSYNNPNEDDKYVEIS</sequence>
<accession>A0A1D2VMN5</accession>
<dbReference type="AlphaFoldDB" id="A0A1D2VMN5"/>
<dbReference type="GeneID" id="30964986"/>
<proteinExistence type="predicted"/>
<dbReference type="EMBL" id="KV454476">
    <property type="protein sequence ID" value="ODV62827.1"/>
    <property type="molecule type" value="Genomic_DNA"/>
</dbReference>
<dbReference type="RefSeq" id="XP_020049134.1">
    <property type="nucleotide sequence ID" value="XM_020191350.1"/>
</dbReference>
<name>A0A1D2VMN5_9ASCO</name>
<evidence type="ECO:0000313" key="2">
    <source>
        <dbReference type="EMBL" id="ODV62827.1"/>
    </source>
</evidence>
<feature type="region of interest" description="Disordered" evidence="1">
    <location>
        <begin position="44"/>
        <end position="79"/>
    </location>
</feature>
<feature type="compositionally biased region" description="Polar residues" evidence="1">
    <location>
        <begin position="45"/>
        <end position="69"/>
    </location>
</feature>
<keyword evidence="3" id="KW-1185">Reference proteome</keyword>
<evidence type="ECO:0000256" key="1">
    <source>
        <dbReference type="SAM" id="MobiDB-lite"/>
    </source>
</evidence>
<reference evidence="3" key="1">
    <citation type="submission" date="2016-05" db="EMBL/GenBank/DDBJ databases">
        <title>Comparative genomics of biotechnologically important yeasts.</title>
        <authorList>
            <consortium name="DOE Joint Genome Institute"/>
            <person name="Riley R."/>
            <person name="Haridas S."/>
            <person name="Wolfe K.H."/>
            <person name="Lopes M.R."/>
            <person name="Hittinger C.T."/>
            <person name="Goker M."/>
            <person name="Salamov A."/>
            <person name="Wisecaver J."/>
            <person name="Long T.M."/>
            <person name="Aerts A.L."/>
            <person name="Barry K."/>
            <person name="Choi C."/>
            <person name="Clum A."/>
            <person name="Coughlan A.Y."/>
            <person name="Deshpande S."/>
            <person name="Douglass A.P."/>
            <person name="Hanson S.J."/>
            <person name="Klenk H.-P."/>
            <person name="Labutti K."/>
            <person name="Lapidus A."/>
            <person name="Lindquist E."/>
            <person name="Lipzen A."/>
            <person name="Meier-Kolthoff J.P."/>
            <person name="Ohm R.A."/>
            <person name="Otillar R.P."/>
            <person name="Pangilinan J."/>
            <person name="Peng Y."/>
            <person name="Rokas A."/>
            <person name="Rosa C.A."/>
            <person name="Scheuner C."/>
            <person name="Sibirny A.A."/>
            <person name="Slot J.C."/>
            <person name="Stielow J.B."/>
            <person name="Sun H."/>
            <person name="Kurtzman C.P."/>
            <person name="Blackwell M."/>
            <person name="Grigoriev I.V."/>
            <person name="Jeffries T.W."/>
        </authorList>
    </citation>
    <scope>NUCLEOTIDE SEQUENCE [LARGE SCALE GENOMIC DNA]</scope>
    <source>
        <strain evidence="3">DSM 1968</strain>
    </source>
</reference>
<dbReference type="Proteomes" id="UP000095038">
    <property type="component" value="Unassembled WGS sequence"/>
</dbReference>
<protein>
    <submittedName>
        <fullName evidence="2">Uncharacterized protein</fullName>
    </submittedName>
</protein>